<dbReference type="Gene3D" id="3.30.420.150">
    <property type="entry name" value="Exopolyphosphatase. Domain 2"/>
    <property type="match status" value="1"/>
</dbReference>
<proteinExistence type="predicted"/>
<keyword evidence="3" id="KW-1185">Reference proteome</keyword>
<dbReference type="CDD" id="cd24053">
    <property type="entry name" value="ASKHA_NBD_EcPPX-GppA-like"/>
    <property type="match status" value="1"/>
</dbReference>
<dbReference type="InterPro" id="IPR003695">
    <property type="entry name" value="Ppx_GppA_N"/>
</dbReference>
<dbReference type="Proteomes" id="UP001285263">
    <property type="component" value="Unassembled WGS sequence"/>
</dbReference>
<evidence type="ECO:0000313" key="2">
    <source>
        <dbReference type="EMBL" id="MDY0745128.1"/>
    </source>
</evidence>
<feature type="domain" description="Ppx/GppA phosphatase N-terminal" evidence="1">
    <location>
        <begin position="37"/>
        <end position="306"/>
    </location>
</feature>
<evidence type="ECO:0000313" key="3">
    <source>
        <dbReference type="Proteomes" id="UP001285263"/>
    </source>
</evidence>
<sequence>MFDFALPSSPALAAIDLGSNSFRLEVGQVLPDGYRKLHCRKEMVSLGAGLDAGGRLSGEAIERGLRCVRKFAADLAVLSPDRVRVVATQTLREARNRDEFLRHAEALLGLPVELISGHEEGRLIFAGVSFLHPSPRRRLVIDIGGRSTEMIVGQHRTARAISSFPIGSGSLSQQHFPQGRITAEGFRAAQHAAAAVLSPALDGFAAVHWDEAMASSGTAGTVSAVLRRNGITDGTLTPAALRWLIERCIAAGHVEQLDLPGLKEKRRPVLPGGLAILYTLLARCGIAELQSAKAALRQGVIVDLHERAMPAAARAPRRQPALIPA</sequence>
<reference evidence="2 3" key="1">
    <citation type="submission" date="2023-11" db="EMBL/GenBank/DDBJ databases">
        <title>Paucibacter sp. nov., isolated from fresh soil in Korea.</title>
        <authorList>
            <person name="Le N.T.T."/>
        </authorList>
    </citation>
    <scope>NUCLEOTIDE SEQUENCE [LARGE SCALE GENOMIC DNA]</scope>
    <source>
        <strain evidence="2 3">R3-3</strain>
    </source>
</reference>
<dbReference type="EMBL" id="JAXCLA010000003">
    <property type="protein sequence ID" value="MDY0745128.1"/>
    <property type="molecule type" value="Genomic_DNA"/>
</dbReference>
<gene>
    <name evidence="2" type="ORF">SNE35_11440</name>
</gene>
<dbReference type="EC" id="3.6.1.-" evidence="2"/>
<dbReference type="InterPro" id="IPR043129">
    <property type="entry name" value="ATPase_NBD"/>
</dbReference>
<dbReference type="Gene3D" id="3.30.420.40">
    <property type="match status" value="1"/>
</dbReference>
<accession>A0ABU5DHB0</accession>
<dbReference type="PANTHER" id="PTHR30005">
    <property type="entry name" value="EXOPOLYPHOSPHATASE"/>
    <property type="match status" value="1"/>
</dbReference>
<keyword evidence="2" id="KW-0378">Hydrolase</keyword>
<organism evidence="2 3">
    <name type="scientific">Roseateles agri</name>
    <dbReference type="NCBI Taxonomy" id="3098619"/>
    <lineage>
        <taxon>Bacteria</taxon>
        <taxon>Pseudomonadati</taxon>
        <taxon>Pseudomonadota</taxon>
        <taxon>Betaproteobacteria</taxon>
        <taxon>Burkholderiales</taxon>
        <taxon>Sphaerotilaceae</taxon>
        <taxon>Roseateles</taxon>
    </lineage>
</organism>
<dbReference type="SUPFAM" id="SSF53067">
    <property type="entry name" value="Actin-like ATPase domain"/>
    <property type="match status" value="2"/>
</dbReference>
<comment type="caution">
    <text evidence="2">The sequence shown here is derived from an EMBL/GenBank/DDBJ whole genome shotgun (WGS) entry which is preliminary data.</text>
</comment>
<dbReference type="GO" id="GO:0016787">
    <property type="term" value="F:hydrolase activity"/>
    <property type="evidence" value="ECO:0007669"/>
    <property type="project" value="UniProtKB-KW"/>
</dbReference>
<dbReference type="PANTHER" id="PTHR30005:SF0">
    <property type="entry name" value="RETROGRADE REGULATION PROTEIN 2"/>
    <property type="match status" value="1"/>
</dbReference>
<dbReference type="Pfam" id="PF02541">
    <property type="entry name" value="Ppx-GppA"/>
    <property type="match status" value="1"/>
</dbReference>
<dbReference type="InterPro" id="IPR050273">
    <property type="entry name" value="GppA/Ppx_hydrolase"/>
</dbReference>
<protein>
    <submittedName>
        <fullName evidence="2">Ppx/GppA family phosphatase</fullName>
        <ecNumber evidence="2">3.6.1.-</ecNumber>
    </submittedName>
</protein>
<name>A0ABU5DHB0_9BURK</name>
<dbReference type="RefSeq" id="WP_320423028.1">
    <property type="nucleotide sequence ID" value="NZ_JAXCLA010000003.1"/>
</dbReference>
<evidence type="ECO:0000259" key="1">
    <source>
        <dbReference type="Pfam" id="PF02541"/>
    </source>
</evidence>